<evidence type="ECO:0000313" key="3">
    <source>
        <dbReference type="Proteomes" id="UP000243528"/>
    </source>
</evidence>
<comment type="caution">
    <text evidence="2">The sequence shown here is derived from an EMBL/GenBank/DDBJ whole genome shotgun (WGS) entry which is preliminary data.</text>
</comment>
<dbReference type="SUPFAM" id="SSF54593">
    <property type="entry name" value="Glyoxalase/Bleomycin resistance protein/Dihydroxybiphenyl dioxygenase"/>
    <property type="match status" value="1"/>
</dbReference>
<sequence length="126" mass="13669">MTVMPPVVEIAMACADAPSLAAFWTQALGYVDHSPTQGPGRGFAWLMDPNGVGPHLALIEVPEPKTAKNRMHLDLNVAGDGSPDEQWQRIRDEVDRLSAFGASVLAEFDHDHVTMADPEGNEFDVC</sequence>
<accession>A0A2P8DY48</accession>
<proteinExistence type="predicted"/>
<organism evidence="2 3">
    <name type="scientific">Haloactinopolyspora alba</name>
    <dbReference type="NCBI Taxonomy" id="648780"/>
    <lineage>
        <taxon>Bacteria</taxon>
        <taxon>Bacillati</taxon>
        <taxon>Actinomycetota</taxon>
        <taxon>Actinomycetes</taxon>
        <taxon>Jiangellales</taxon>
        <taxon>Jiangellaceae</taxon>
        <taxon>Haloactinopolyspora</taxon>
    </lineage>
</organism>
<dbReference type="InterPro" id="IPR041581">
    <property type="entry name" value="Glyoxalase_6"/>
</dbReference>
<feature type="domain" description="Glyoxalase-like" evidence="1">
    <location>
        <begin position="10"/>
        <end position="126"/>
    </location>
</feature>
<gene>
    <name evidence="2" type="ORF">CLV30_11152</name>
</gene>
<dbReference type="EMBL" id="PYGE01000011">
    <property type="protein sequence ID" value="PSL02097.1"/>
    <property type="molecule type" value="Genomic_DNA"/>
</dbReference>
<evidence type="ECO:0000259" key="1">
    <source>
        <dbReference type="Pfam" id="PF18029"/>
    </source>
</evidence>
<dbReference type="Gene3D" id="3.10.180.10">
    <property type="entry name" value="2,3-Dihydroxybiphenyl 1,2-Dioxygenase, domain 1"/>
    <property type="match status" value="1"/>
</dbReference>
<dbReference type="InterPro" id="IPR029068">
    <property type="entry name" value="Glyas_Bleomycin-R_OHBP_Dase"/>
</dbReference>
<reference evidence="2 3" key="1">
    <citation type="submission" date="2018-03" db="EMBL/GenBank/DDBJ databases">
        <title>Genomic Encyclopedia of Archaeal and Bacterial Type Strains, Phase II (KMG-II): from individual species to whole genera.</title>
        <authorList>
            <person name="Goeker M."/>
        </authorList>
    </citation>
    <scope>NUCLEOTIDE SEQUENCE [LARGE SCALE GENOMIC DNA]</scope>
    <source>
        <strain evidence="2 3">DSM 45211</strain>
    </source>
</reference>
<dbReference type="Pfam" id="PF18029">
    <property type="entry name" value="Glyoxalase_6"/>
    <property type="match status" value="1"/>
</dbReference>
<dbReference type="PANTHER" id="PTHR35908">
    <property type="entry name" value="HYPOTHETICAL FUSION PROTEIN"/>
    <property type="match status" value="1"/>
</dbReference>
<protein>
    <recommendedName>
        <fullName evidence="1">Glyoxalase-like domain-containing protein</fullName>
    </recommendedName>
</protein>
<keyword evidence="3" id="KW-1185">Reference proteome</keyword>
<dbReference type="Proteomes" id="UP000243528">
    <property type="component" value="Unassembled WGS sequence"/>
</dbReference>
<name>A0A2P8DY48_9ACTN</name>
<dbReference type="AlphaFoldDB" id="A0A2P8DY48"/>
<dbReference type="CDD" id="cd06587">
    <property type="entry name" value="VOC"/>
    <property type="match status" value="1"/>
</dbReference>
<dbReference type="PANTHER" id="PTHR35908:SF1">
    <property type="entry name" value="CONSERVED PROTEIN"/>
    <property type="match status" value="1"/>
</dbReference>
<evidence type="ECO:0000313" key="2">
    <source>
        <dbReference type="EMBL" id="PSL02097.1"/>
    </source>
</evidence>